<sequence>MSSQNESPFFGTAAPPPTELGRLRIMAANCSLRVSPLQLGAMSIGDAWKGFMGSMDKESSFKLLDAYVAAGGNVIDTASGYQNDQSEQWIGEWMQERGNRDKMIIATKFSMDYQAYRFGKGKTPNTSGNGRRSILLTLRDSLKKLQTDFVEIFYLHYWDFTASIKEIMDTLHALVESGKVMFLAISDTPAWIVAAANTYAIENGKTPFSIYQGRWNIGVRDVEREIVPVLRHFGMSFCAWDAMGGGQWQTKKQIEERRKNNEKMRSTFGNGIDQSPQDAAISEALEKVAAEVNAPNIQAVALAYLLAKGEQLKINVFPIVGGRKTEHLNGNISALSINLSDKQVEYLESVAPFKPEFPYSSFGSDPNIDPNGAFLLKQSGNYKFPLPFRP</sequence>
<accession>A0A0F8AYE1</accession>
<dbReference type="Gene3D" id="3.20.20.100">
    <property type="entry name" value="NADP-dependent oxidoreductase domain"/>
    <property type="match status" value="1"/>
</dbReference>
<dbReference type="PANTHER" id="PTHR43364">
    <property type="entry name" value="NADH-SPECIFIC METHYLGLYOXAL REDUCTASE-RELATED"/>
    <property type="match status" value="1"/>
</dbReference>
<dbReference type="EMBL" id="LBBL01000254">
    <property type="protein sequence ID" value="KKF93311.1"/>
    <property type="molecule type" value="Genomic_DNA"/>
</dbReference>
<name>A0A0F8AYE1_CERFI</name>
<dbReference type="EC" id="1.1.1.-" evidence="4"/>
<dbReference type="OrthoDB" id="48988at2759"/>
<proteinExistence type="inferred from homology"/>
<dbReference type="GO" id="GO:0016491">
    <property type="term" value="F:oxidoreductase activity"/>
    <property type="evidence" value="ECO:0007669"/>
    <property type="project" value="UniProtKB-KW"/>
</dbReference>
<evidence type="ECO:0000259" key="3">
    <source>
        <dbReference type="Pfam" id="PF00248"/>
    </source>
</evidence>
<dbReference type="PANTHER" id="PTHR43364:SF2">
    <property type="entry name" value="ARYL-ALCOHOL DEHYDROGENASE AAD10-RELATED"/>
    <property type="match status" value="1"/>
</dbReference>
<keyword evidence="1 4" id="KW-0560">Oxidoreductase</keyword>
<dbReference type="Proteomes" id="UP000034841">
    <property type="component" value="Unassembled WGS sequence"/>
</dbReference>
<evidence type="ECO:0000256" key="1">
    <source>
        <dbReference type="ARBA" id="ARBA00023002"/>
    </source>
</evidence>
<evidence type="ECO:0000313" key="4">
    <source>
        <dbReference type="EMBL" id="KKF93311.1"/>
    </source>
</evidence>
<comment type="caution">
    <text evidence="4">The sequence shown here is derived from an EMBL/GenBank/DDBJ whole genome shotgun (WGS) entry which is preliminary data.</text>
</comment>
<dbReference type="InterPro" id="IPR036812">
    <property type="entry name" value="NAD(P)_OxRdtase_dom_sf"/>
</dbReference>
<gene>
    <name evidence="4" type="primary">AAD14</name>
    <name evidence="4" type="ORF">CFO_g4331</name>
</gene>
<dbReference type="AlphaFoldDB" id="A0A0F8AYE1"/>
<dbReference type="SUPFAM" id="SSF51430">
    <property type="entry name" value="NAD(P)-linked oxidoreductase"/>
    <property type="match status" value="1"/>
</dbReference>
<keyword evidence="5" id="KW-1185">Reference proteome</keyword>
<dbReference type="InterPro" id="IPR050523">
    <property type="entry name" value="AKR_Detox_Biosynth"/>
</dbReference>
<dbReference type="Pfam" id="PF00248">
    <property type="entry name" value="Aldo_ket_red"/>
    <property type="match status" value="1"/>
</dbReference>
<reference evidence="4 5" key="1">
    <citation type="submission" date="2015-04" db="EMBL/GenBank/DDBJ databases">
        <title>Genome sequence of Ceratocystis platani, a major pathogen of plane trees.</title>
        <authorList>
            <person name="Belbahri L."/>
        </authorList>
    </citation>
    <scope>NUCLEOTIDE SEQUENCE [LARGE SCALE GENOMIC DNA]</scope>
    <source>
        <strain evidence="4 5">CFO</strain>
    </source>
</reference>
<organism evidence="4 5">
    <name type="scientific">Ceratocystis fimbriata f. sp. platani</name>
    <dbReference type="NCBI Taxonomy" id="88771"/>
    <lineage>
        <taxon>Eukaryota</taxon>
        <taxon>Fungi</taxon>
        <taxon>Dikarya</taxon>
        <taxon>Ascomycota</taxon>
        <taxon>Pezizomycotina</taxon>
        <taxon>Sordariomycetes</taxon>
        <taxon>Hypocreomycetidae</taxon>
        <taxon>Microascales</taxon>
        <taxon>Ceratocystidaceae</taxon>
        <taxon>Ceratocystis</taxon>
    </lineage>
</organism>
<comment type="similarity">
    <text evidence="2">Belongs to the aldo/keto reductase family. Aldo/keto reductase 2 subfamily.</text>
</comment>
<dbReference type="InterPro" id="IPR023210">
    <property type="entry name" value="NADP_OxRdtase_dom"/>
</dbReference>
<evidence type="ECO:0000313" key="5">
    <source>
        <dbReference type="Proteomes" id="UP000034841"/>
    </source>
</evidence>
<protein>
    <submittedName>
        <fullName evidence="4">Putative aryl-alcohol dehydrogenase AAD14</fullName>
        <ecNumber evidence="4">1.1.1.-</ecNumber>
    </submittedName>
</protein>
<evidence type="ECO:0000256" key="2">
    <source>
        <dbReference type="ARBA" id="ARBA00038157"/>
    </source>
</evidence>
<feature type="domain" description="NADP-dependent oxidoreductase" evidence="3">
    <location>
        <begin position="36"/>
        <end position="350"/>
    </location>
</feature>